<gene>
    <name evidence="1" type="ORF">BjapCC829_48410</name>
</gene>
<evidence type="ECO:0000313" key="1">
    <source>
        <dbReference type="EMBL" id="UFW92087.1"/>
    </source>
</evidence>
<name>A0ABY3R1D7_9BRAD</name>
<proteinExistence type="predicted"/>
<evidence type="ECO:0000313" key="2">
    <source>
        <dbReference type="Proteomes" id="UP001430990"/>
    </source>
</evidence>
<organism evidence="1 2">
    <name type="scientific">Bradyrhizobium barranii</name>
    <dbReference type="NCBI Taxonomy" id="2992140"/>
    <lineage>
        <taxon>Bacteria</taxon>
        <taxon>Pseudomonadati</taxon>
        <taxon>Pseudomonadota</taxon>
        <taxon>Alphaproteobacteria</taxon>
        <taxon>Hyphomicrobiales</taxon>
        <taxon>Nitrobacteraceae</taxon>
        <taxon>Bradyrhizobium</taxon>
    </lineage>
</organism>
<reference evidence="1" key="1">
    <citation type="submission" date="2021-11" db="EMBL/GenBank/DDBJ databases">
        <title>Australian commercial rhizobial inoculants.</title>
        <authorList>
            <person name="Kohlmeier M.G."/>
            <person name="O'Hara G.W."/>
            <person name="Colombi E."/>
            <person name="Ramsay J.P."/>
            <person name="Terpolilli J."/>
        </authorList>
    </citation>
    <scope>NUCLEOTIDE SEQUENCE</scope>
    <source>
        <strain evidence="1">CC829</strain>
        <plasmid evidence="1">pCC829_2</plasmid>
    </source>
</reference>
<keyword evidence="2" id="KW-1185">Reference proteome</keyword>
<dbReference type="RefSeq" id="WP_231145897.1">
    <property type="nucleotide sequence ID" value="NZ_CP088102.1"/>
</dbReference>
<protein>
    <submittedName>
        <fullName evidence="1">Nodulation protein NolB</fullName>
    </submittedName>
</protein>
<dbReference type="Proteomes" id="UP001430990">
    <property type="component" value="Plasmid pCC829_2"/>
</dbReference>
<dbReference type="EMBL" id="CP088102">
    <property type="protein sequence ID" value="UFW92087.1"/>
    <property type="molecule type" value="Genomic_DNA"/>
</dbReference>
<geneLocation type="plasmid" evidence="1 2">
    <name>pCC829_2</name>
</geneLocation>
<dbReference type="InterPro" id="IPR016775">
    <property type="entry name" value="Nodulation_NolB"/>
</dbReference>
<sequence>MAQLACLRQVFVSSPTYKFDPFIGQNAWPHRTSTMTPSIMLGATPISPNSADCLSSACSPAAPGERAHFEQSLAQAASNQGAISPVADRPAIVPSISEVQRANAPANPPGDRVLQALSSMYHGHAIPPAVGSVPAAVSGVQPGPATQPLLLPDNIGADAAVKPVGAGFDSMMMNLRDVYTDVIRVSFVSKGISAVSSSLNKLLSAG</sequence>
<dbReference type="Pfam" id="PF17398">
    <property type="entry name" value="NolB"/>
    <property type="match status" value="1"/>
</dbReference>
<accession>A0ABY3R1D7</accession>
<keyword evidence="1" id="KW-0614">Plasmid</keyword>